<protein>
    <submittedName>
        <fullName evidence="1">Uncharacterized protein</fullName>
    </submittedName>
</protein>
<reference evidence="1" key="1">
    <citation type="thesis" date="2021" institute="BYU ScholarsArchive" country="Provo, UT, USA">
        <title>Applications of and Algorithms for Genome Assembly and Genomic Analyses with an Emphasis on Marine Teleosts.</title>
        <authorList>
            <person name="Pickett B.D."/>
        </authorList>
    </citation>
    <scope>NUCLEOTIDE SEQUENCE</scope>
    <source>
        <strain evidence="1">HI-2016</strain>
    </source>
</reference>
<evidence type="ECO:0000313" key="1">
    <source>
        <dbReference type="EMBL" id="KAG9333670.1"/>
    </source>
</evidence>
<sequence>MAVEETLKENGFQAVASHGLQLTRDPSQCPSTLKIHTALISECCLGVRLCTLCRPRLGPCVRPAENQSFTWSNDDVLSQPLNQSGPTQEIPRKIFIRGQGWANCFLAIVELQSQPMVGLGLGFKHLRAPRETYVGHTGCYGVFGAASGLALAVPWERGT</sequence>
<dbReference type="EMBL" id="JAFBMS010000185">
    <property type="protein sequence ID" value="KAG9333670.1"/>
    <property type="molecule type" value="Genomic_DNA"/>
</dbReference>
<accession>A0A8T2N2K1</accession>
<name>A0A8T2N2K1_9TELE</name>
<proteinExistence type="predicted"/>
<dbReference type="Proteomes" id="UP000824540">
    <property type="component" value="Unassembled WGS sequence"/>
</dbReference>
<gene>
    <name evidence="1" type="ORF">JZ751_010740</name>
</gene>
<comment type="caution">
    <text evidence="1">The sequence shown here is derived from an EMBL/GenBank/DDBJ whole genome shotgun (WGS) entry which is preliminary data.</text>
</comment>
<keyword evidence="2" id="KW-1185">Reference proteome</keyword>
<evidence type="ECO:0000313" key="2">
    <source>
        <dbReference type="Proteomes" id="UP000824540"/>
    </source>
</evidence>
<dbReference type="AlphaFoldDB" id="A0A8T2N2K1"/>
<organism evidence="1 2">
    <name type="scientific">Albula glossodonta</name>
    <name type="common">roundjaw bonefish</name>
    <dbReference type="NCBI Taxonomy" id="121402"/>
    <lineage>
        <taxon>Eukaryota</taxon>
        <taxon>Metazoa</taxon>
        <taxon>Chordata</taxon>
        <taxon>Craniata</taxon>
        <taxon>Vertebrata</taxon>
        <taxon>Euteleostomi</taxon>
        <taxon>Actinopterygii</taxon>
        <taxon>Neopterygii</taxon>
        <taxon>Teleostei</taxon>
        <taxon>Albuliformes</taxon>
        <taxon>Albulidae</taxon>
        <taxon>Albula</taxon>
    </lineage>
</organism>